<dbReference type="PANTHER" id="PTHR20835:SF0">
    <property type="entry name" value="E3 UBIQUITIN-PROTEIN LIGASE PPP1R11"/>
    <property type="match status" value="1"/>
</dbReference>
<evidence type="ECO:0000256" key="2">
    <source>
        <dbReference type="ARBA" id="ARBA00005605"/>
    </source>
</evidence>
<dbReference type="AlphaFoldDB" id="A0A5J5EYX4"/>
<evidence type="ECO:0000313" key="5">
    <source>
        <dbReference type="EMBL" id="KAA8907828.1"/>
    </source>
</evidence>
<sequence length="160" mass="17290">MLLASSSADRPAATRVAHHTAPSSSPASATQTATSAQPSLRLPATTRSPDGTLRLRGAGLEDRRVRWDQDVIDNEGMGKKKSKVCCIYHRPRAYDESSSEDESSSDDSSSDESDSGASSNHGGNGRRRCNHNHSKKPVRKNAYEKMPKPSPGGTKRQQQT</sequence>
<evidence type="ECO:0000256" key="1">
    <source>
        <dbReference type="ARBA" id="ARBA00003401"/>
    </source>
</evidence>
<dbReference type="Proteomes" id="UP000326924">
    <property type="component" value="Unassembled WGS sequence"/>
</dbReference>
<dbReference type="GO" id="GO:0004865">
    <property type="term" value="F:protein serine/threonine phosphatase inhibitor activity"/>
    <property type="evidence" value="ECO:0007669"/>
    <property type="project" value="UniProtKB-UniRule"/>
</dbReference>
<evidence type="ECO:0000256" key="3">
    <source>
        <dbReference type="RuleBase" id="RU367162"/>
    </source>
</evidence>
<feature type="compositionally biased region" description="Acidic residues" evidence="4">
    <location>
        <begin position="97"/>
        <end position="114"/>
    </location>
</feature>
<dbReference type="PANTHER" id="PTHR20835">
    <property type="entry name" value="E3 UBIQUITIN-PROTEIN LIGASE PPP1R11-RELATED"/>
    <property type="match status" value="1"/>
</dbReference>
<feature type="region of interest" description="Disordered" evidence="4">
    <location>
        <begin position="1"/>
        <end position="160"/>
    </location>
</feature>
<protein>
    <recommendedName>
        <fullName evidence="3">Type 1 phosphatases regulator</fullName>
    </recommendedName>
</protein>
<dbReference type="OrthoDB" id="307488at2759"/>
<organism evidence="5 6">
    <name type="scientific">Sphaerosporella brunnea</name>
    <dbReference type="NCBI Taxonomy" id="1250544"/>
    <lineage>
        <taxon>Eukaryota</taxon>
        <taxon>Fungi</taxon>
        <taxon>Dikarya</taxon>
        <taxon>Ascomycota</taxon>
        <taxon>Pezizomycotina</taxon>
        <taxon>Pezizomycetes</taxon>
        <taxon>Pezizales</taxon>
        <taxon>Pyronemataceae</taxon>
        <taxon>Sphaerosporella</taxon>
    </lineage>
</organism>
<evidence type="ECO:0000256" key="4">
    <source>
        <dbReference type="SAM" id="MobiDB-lite"/>
    </source>
</evidence>
<comment type="similarity">
    <text evidence="2 3">Belongs to the YPI1 family.</text>
</comment>
<dbReference type="GO" id="GO:0005634">
    <property type="term" value="C:nucleus"/>
    <property type="evidence" value="ECO:0007669"/>
    <property type="project" value="UniProtKB-SubCell"/>
</dbReference>
<comment type="subcellular location">
    <subcellularLocation>
        <location evidence="3">Nucleus</location>
    </subcellularLocation>
</comment>
<keyword evidence="3" id="KW-0539">Nucleus</keyword>
<feature type="compositionally biased region" description="Low complexity" evidence="4">
    <location>
        <begin position="19"/>
        <end position="39"/>
    </location>
</feature>
<dbReference type="GO" id="GO:0008157">
    <property type="term" value="F:protein phosphatase 1 binding"/>
    <property type="evidence" value="ECO:0007669"/>
    <property type="project" value="TreeGrafter"/>
</dbReference>
<proteinExistence type="inferred from homology"/>
<dbReference type="Pfam" id="PF07491">
    <property type="entry name" value="PPI_Ypi1"/>
    <property type="match status" value="1"/>
</dbReference>
<dbReference type="InterPro" id="IPR011107">
    <property type="entry name" value="PPI_Ypi1"/>
</dbReference>
<reference evidence="5 6" key="1">
    <citation type="submission" date="2019-09" db="EMBL/GenBank/DDBJ databases">
        <title>Draft genome of the ectomycorrhizal ascomycete Sphaerosporella brunnea.</title>
        <authorList>
            <consortium name="DOE Joint Genome Institute"/>
            <person name="Benucci G.M."/>
            <person name="Marozzi G."/>
            <person name="Antonielli L."/>
            <person name="Sanchez S."/>
            <person name="Marco P."/>
            <person name="Wang X."/>
            <person name="Falini L.B."/>
            <person name="Barry K."/>
            <person name="Haridas S."/>
            <person name="Lipzen A."/>
            <person name="Labutti K."/>
            <person name="Grigoriev I.V."/>
            <person name="Murat C."/>
            <person name="Martin F."/>
            <person name="Albertini E."/>
            <person name="Donnini D."/>
            <person name="Bonito G."/>
        </authorList>
    </citation>
    <scope>NUCLEOTIDE SEQUENCE [LARGE SCALE GENOMIC DNA]</scope>
    <source>
        <strain evidence="5 6">Sb_GMNB300</strain>
    </source>
</reference>
<comment type="caution">
    <text evidence="5">The sequence shown here is derived from an EMBL/GenBank/DDBJ whole genome shotgun (WGS) entry which is preliminary data.</text>
</comment>
<name>A0A5J5EYX4_9PEZI</name>
<feature type="compositionally biased region" description="Basic and acidic residues" evidence="4">
    <location>
        <begin position="59"/>
        <end position="69"/>
    </location>
</feature>
<keyword evidence="6" id="KW-1185">Reference proteome</keyword>
<gene>
    <name evidence="5" type="ORF">FN846DRAFT_687914</name>
</gene>
<dbReference type="EMBL" id="VXIS01000075">
    <property type="protein sequence ID" value="KAA8907828.1"/>
    <property type="molecule type" value="Genomic_DNA"/>
</dbReference>
<evidence type="ECO:0000313" key="6">
    <source>
        <dbReference type="Proteomes" id="UP000326924"/>
    </source>
</evidence>
<accession>A0A5J5EYX4</accession>
<comment type="function">
    <text evidence="1 3">Regulator of type 1 phosphatases which maintains protein phosphatase activity under strict control.</text>
</comment>
<feature type="compositionally biased region" description="Basic residues" evidence="4">
    <location>
        <begin position="124"/>
        <end position="139"/>
    </location>
</feature>
<dbReference type="InParanoid" id="A0A5J5EYX4"/>